<dbReference type="Proteomes" id="UP000255066">
    <property type="component" value="Unassembled WGS sequence"/>
</dbReference>
<proteinExistence type="predicted"/>
<dbReference type="InterPro" id="IPR036691">
    <property type="entry name" value="Endo/exonu/phosph_ase_sf"/>
</dbReference>
<protein>
    <submittedName>
        <fullName evidence="2">Uncharacterized protein</fullName>
    </submittedName>
</protein>
<evidence type="ECO:0000313" key="3">
    <source>
        <dbReference type="Proteomes" id="UP000054735"/>
    </source>
</evidence>
<keyword evidence="3" id="KW-1185">Reference proteome</keyword>
<organism evidence="2 4">
    <name type="scientific">Legionella birminghamensis</name>
    <dbReference type="NCBI Taxonomy" id="28083"/>
    <lineage>
        <taxon>Bacteria</taxon>
        <taxon>Pseudomonadati</taxon>
        <taxon>Pseudomonadota</taxon>
        <taxon>Gammaproteobacteria</taxon>
        <taxon>Legionellales</taxon>
        <taxon>Legionellaceae</taxon>
        <taxon>Legionella</taxon>
    </lineage>
</organism>
<dbReference type="EMBL" id="LNXT01000001">
    <property type="protein sequence ID" value="KTC76142.1"/>
    <property type="molecule type" value="Genomic_DNA"/>
</dbReference>
<dbReference type="SUPFAM" id="SSF56219">
    <property type="entry name" value="DNase I-like"/>
    <property type="match status" value="1"/>
</dbReference>
<dbReference type="RefSeq" id="WP_058522323.1">
    <property type="nucleotide sequence ID" value="NZ_CAAAHV010000052.1"/>
</dbReference>
<reference evidence="2 4" key="2">
    <citation type="submission" date="2018-06" db="EMBL/GenBank/DDBJ databases">
        <authorList>
            <consortium name="Pathogen Informatics"/>
            <person name="Doyle S."/>
        </authorList>
    </citation>
    <scope>NUCLEOTIDE SEQUENCE [LARGE SCALE GENOMIC DNA]</scope>
    <source>
        <strain evidence="2 4">NCTC12437</strain>
    </source>
</reference>
<accession>A0A378IJ98</accession>
<dbReference type="EMBL" id="UGNW01000001">
    <property type="protein sequence ID" value="STX32234.1"/>
    <property type="molecule type" value="Genomic_DNA"/>
</dbReference>
<gene>
    <name evidence="1" type="ORF">Lbir_0211</name>
    <name evidence="2" type="ORF">NCTC12437_02015</name>
</gene>
<name>A0A378IJ98_9GAMM</name>
<dbReference type="Proteomes" id="UP000054735">
    <property type="component" value="Unassembled WGS sequence"/>
</dbReference>
<evidence type="ECO:0000313" key="4">
    <source>
        <dbReference type="Proteomes" id="UP000255066"/>
    </source>
</evidence>
<dbReference type="Gene3D" id="3.60.10.10">
    <property type="entry name" value="Endonuclease/exonuclease/phosphatase"/>
    <property type="match status" value="1"/>
</dbReference>
<dbReference type="OrthoDB" id="5635562at2"/>
<dbReference type="STRING" id="28083.Lbir_0211"/>
<reference evidence="1 3" key="1">
    <citation type="submission" date="2015-11" db="EMBL/GenBank/DDBJ databases">
        <title>Genomic analysis of 38 Legionella species identifies large and diverse effector repertoires.</title>
        <authorList>
            <person name="Burstein D."/>
            <person name="Amaro F."/>
            <person name="Zusman T."/>
            <person name="Lifshitz Z."/>
            <person name="Cohen O."/>
            <person name="Gilbert J.A."/>
            <person name="Pupko T."/>
            <person name="Shuman H.A."/>
            <person name="Segal G."/>
        </authorList>
    </citation>
    <scope>NUCLEOTIDE SEQUENCE [LARGE SCALE GENOMIC DNA]</scope>
    <source>
        <strain evidence="1 3">CDC#1407-AL-14</strain>
    </source>
</reference>
<sequence>MPLSLKIFTLNCGNDTPGTTAVQQLAQEISNVDVIILHCQEVDFDKTYRQLREQFDKEIEIDFAEKMVTHTKLDTQFHHQTGMATILIRKPQVDIVHSKTQVVRREEGRTGSGYNKGGTYTNLSLRKKGEKDPYQLSLVNAHLDAFREDARAQDWLNLHKVRKFNAHDWDDLCRKTPDMVANGYDANTRNYLQNQGEETISRNPWEFKAQPGMQELIMAPLGNRQESSLSTYKNNQKDMPSVADKKRWGFAKGGMLDIVSVNDAELAKVQLHYRDEAYEIDPVTLAALQINPNEDSARDHSVIGSHPVFIEKQSDFLKVRDYLASSLVYAAPEIAEYILQKDFIDTAENRSYLFRLHEYYLSPQGLMQTQLQLHQEKLALWNQFKSWPAAEEIKQQLFRNSTWFACEGVLPKDRSSLDLAAISHANRQALETLQVRFLKTASTDQQRLDILRMIDNAMLALPDNNKPQTLIKNTETLLTFNHLTHQYKAHLLNECTDKDELSNKNPSLLRAKLKAVEQLRDASLQKTEASTLDHLGKALNDNTWTLSQHRHQDIFHKIYRKLQELISHYVPKTQGQIFAEKAKMVLNQERMSLEEGKPESRKTTMP</sequence>
<dbReference type="AlphaFoldDB" id="A0A378IJ98"/>
<evidence type="ECO:0000313" key="2">
    <source>
        <dbReference type="EMBL" id="STX32234.1"/>
    </source>
</evidence>
<evidence type="ECO:0000313" key="1">
    <source>
        <dbReference type="EMBL" id="KTC76142.1"/>
    </source>
</evidence>